<evidence type="ECO:0000256" key="3">
    <source>
        <dbReference type="ARBA" id="ARBA00022475"/>
    </source>
</evidence>
<feature type="domain" description="General secretion pathway GspH" evidence="12">
    <location>
        <begin position="77"/>
        <end position="183"/>
    </location>
</feature>
<reference evidence="13 14" key="1">
    <citation type="submission" date="2014-08" db="EMBL/GenBank/DDBJ databases">
        <title>Genomic and Phenotypic Diversity of Colwellia psychrerythraea strains from Disparate Marine Basins.</title>
        <authorList>
            <person name="Techtmann S.M."/>
            <person name="Stelling S.C."/>
            <person name="Utturkar S.M."/>
            <person name="Alshibli N."/>
            <person name="Harris A."/>
            <person name="Brown S.D."/>
            <person name="Hazen T.C."/>
        </authorList>
    </citation>
    <scope>NUCLEOTIDE SEQUENCE [LARGE SCALE GENOMIC DNA]</scope>
    <source>
        <strain evidence="13 14">ND2E</strain>
    </source>
</reference>
<comment type="similarity">
    <text evidence="9">Belongs to the GSP H family.</text>
</comment>
<dbReference type="OrthoDB" id="6315619at2"/>
<dbReference type="GO" id="GO:0005886">
    <property type="term" value="C:plasma membrane"/>
    <property type="evidence" value="ECO:0007669"/>
    <property type="project" value="UniProtKB-SubCell"/>
</dbReference>
<dbReference type="AlphaFoldDB" id="A0A099KCG7"/>
<dbReference type="GO" id="GO:0015628">
    <property type="term" value="P:protein secretion by the type II secretion system"/>
    <property type="evidence" value="ECO:0007669"/>
    <property type="project" value="InterPro"/>
</dbReference>
<protein>
    <recommendedName>
        <fullName evidence="2">Type II secretion system protein H</fullName>
    </recommendedName>
    <alternativeName>
        <fullName evidence="10">General secretion pathway protein H</fullName>
    </alternativeName>
</protein>
<dbReference type="RefSeq" id="WP_081962117.1">
    <property type="nucleotide sequence ID" value="NZ_JQED01000055.1"/>
</dbReference>
<accession>A0A099KCG7</accession>
<dbReference type="InterPro" id="IPR045584">
    <property type="entry name" value="Pilin-like"/>
</dbReference>
<evidence type="ECO:0000313" key="14">
    <source>
        <dbReference type="Proteomes" id="UP000029843"/>
    </source>
</evidence>
<proteinExistence type="inferred from homology"/>
<keyword evidence="7 11" id="KW-1133">Transmembrane helix</keyword>
<dbReference type="Proteomes" id="UP000029843">
    <property type="component" value="Unassembled WGS sequence"/>
</dbReference>
<name>A0A099KCG7_COLPS</name>
<dbReference type="Gene3D" id="3.55.40.10">
    <property type="entry name" value="minor pseudopilin epsh domain"/>
    <property type="match status" value="1"/>
</dbReference>
<keyword evidence="6 11" id="KW-0812">Transmembrane</keyword>
<dbReference type="PATRIC" id="fig|28229.4.peg.4166"/>
<evidence type="ECO:0000256" key="7">
    <source>
        <dbReference type="ARBA" id="ARBA00022989"/>
    </source>
</evidence>
<evidence type="ECO:0000256" key="11">
    <source>
        <dbReference type="SAM" id="Phobius"/>
    </source>
</evidence>
<evidence type="ECO:0000256" key="8">
    <source>
        <dbReference type="ARBA" id="ARBA00023136"/>
    </source>
</evidence>
<evidence type="ECO:0000256" key="10">
    <source>
        <dbReference type="ARBA" id="ARBA00030775"/>
    </source>
</evidence>
<dbReference type="NCBIfam" id="TIGR02532">
    <property type="entry name" value="IV_pilin_GFxxxE"/>
    <property type="match status" value="1"/>
</dbReference>
<comment type="caution">
    <text evidence="13">The sequence shown here is derived from an EMBL/GenBank/DDBJ whole genome shotgun (WGS) entry which is preliminary data.</text>
</comment>
<dbReference type="Pfam" id="PF12019">
    <property type="entry name" value="GspH"/>
    <property type="match status" value="1"/>
</dbReference>
<evidence type="ECO:0000256" key="6">
    <source>
        <dbReference type="ARBA" id="ARBA00022692"/>
    </source>
</evidence>
<sequence length="208" mass="22711">MMQYSQFNLSDLINTEISSMHSRNITPTKKFITTHHLAFGFSLIELLVTIAVAAVVLAIALPSLGSFTAQMRVDNEISELQRLLLTTRNTAINSGQNATLCPLQADDTCQDTTDWTGRIGIVSIDGLVKEREAIQGGDKLDFTFNSVTYTPSGQLSNNNIGTFSYCPKGFSDFSRGIDLSLAGRTYLSSDINGDGKEQDRNNNNIVCS</sequence>
<evidence type="ECO:0000256" key="5">
    <source>
        <dbReference type="ARBA" id="ARBA00022519"/>
    </source>
</evidence>
<comment type="subcellular location">
    <subcellularLocation>
        <location evidence="1">Cell inner membrane</location>
        <topology evidence="1">Single-pass membrane protein</topology>
    </subcellularLocation>
</comment>
<organism evidence="13 14">
    <name type="scientific">Colwellia psychrerythraea</name>
    <name type="common">Vibrio psychroerythus</name>
    <dbReference type="NCBI Taxonomy" id="28229"/>
    <lineage>
        <taxon>Bacteria</taxon>
        <taxon>Pseudomonadati</taxon>
        <taxon>Pseudomonadota</taxon>
        <taxon>Gammaproteobacteria</taxon>
        <taxon>Alteromonadales</taxon>
        <taxon>Colwelliaceae</taxon>
        <taxon>Colwellia</taxon>
    </lineage>
</organism>
<dbReference type="SUPFAM" id="SSF54523">
    <property type="entry name" value="Pili subunits"/>
    <property type="match status" value="1"/>
</dbReference>
<evidence type="ECO:0000256" key="1">
    <source>
        <dbReference type="ARBA" id="ARBA00004377"/>
    </source>
</evidence>
<keyword evidence="5" id="KW-0997">Cell inner membrane</keyword>
<feature type="transmembrane region" description="Helical" evidence="11">
    <location>
        <begin position="37"/>
        <end position="61"/>
    </location>
</feature>
<evidence type="ECO:0000313" key="13">
    <source>
        <dbReference type="EMBL" id="KGJ87273.1"/>
    </source>
</evidence>
<keyword evidence="3" id="KW-1003">Cell membrane</keyword>
<dbReference type="EMBL" id="JQED01000055">
    <property type="protein sequence ID" value="KGJ87273.1"/>
    <property type="molecule type" value="Genomic_DNA"/>
</dbReference>
<evidence type="ECO:0000256" key="9">
    <source>
        <dbReference type="ARBA" id="ARBA00025772"/>
    </source>
</evidence>
<keyword evidence="8 11" id="KW-0472">Membrane</keyword>
<evidence type="ECO:0000259" key="12">
    <source>
        <dbReference type="Pfam" id="PF12019"/>
    </source>
</evidence>
<dbReference type="GO" id="GO:0015627">
    <property type="term" value="C:type II protein secretion system complex"/>
    <property type="evidence" value="ECO:0007669"/>
    <property type="project" value="InterPro"/>
</dbReference>
<gene>
    <name evidence="13" type="ORF">ND2E_0680</name>
</gene>
<dbReference type="InterPro" id="IPR012902">
    <property type="entry name" value="N_methyl_site"/>
</dbReference>
<dbReference type="InterPro" id="IPR022346">
    <property type="entry name" value="T2SS_GspH"/>
</dbReference>
<evidence type="ECO:0000256" key="2">
    <source>
        <dbReference type="ARBA" id="ARBA00021549"/>
    </source>
</evidence>
<keyword evidence="4" id="KW-0488">Methylation</keyword>
<evidence type="ECO:0000256" key="4">
    <source>
        <dbReference type="ARBA" id="ARBA00022481"/>
    </source>
</evidence>